<evidence type="ECO:0000256" key="6">
    <source>
        <dbReference type="ARBA" id="ARBA00023012"/>
    </source>
</evidence>
<keyword evidence="7" id="KW-0472">Membrane</keyword>
<evidence type="ECO:0000256" key="4">
    <source>
        <dbReference type="ARBA" id="ARBA00022679"/>
    </source>
</evidence>
<dbReference type="SMART" id="SM00086">
    <property type="entry name" value="PAC"/>
    <property type="match status" value="4"/>
</dbReference>
<dbReference type="AlphaFoldDB" id="A0A432ZBN9"/>
<dbReference type="PROSITE" id="PS50113">
    <property type="entry name" value="PAC"/>
    <property type="match status" value="3"/>
</dbReference>
<dbReference type="GO" id="GO:0000155">
    <property type="term" value="F:phosphorelay sensor kinase activity"/>
    <property type="evidence" value="ECO:0007669"/>
    <property type="project" value="InterPro"/>
</dbReference>
<dbReference type="CDD" id="cd00075">
    <property type="entry name" value="HATPase"/>
    <property type="match status" value="1"/>
</dbReference>
<dbReference type="InterPro" id="IPR003661">
    <property type="entry name" value="HisK_dim/P_dom"/>
</dbReference>
<dbReference type="NCBIfam" id="TIGR00229">
    <property type="entry name" value="sensory_box"/>
    <property type="match status" value="3"/>
</dbReference>
<dbReference type="SUPFAM" id="SSF55874">
    <property type="entry name" value="ATPase domain of HSP90 chaperone/DNA topoisomerase II/histidine kinase"/>
    <property type="match status" value="1"/>
</dbReference>
<evidence type="ECO:0000256" key="3">
    <source>
        <dbReference type="ARBA" id="ARBA00022553"/>
    </source>
</evidence>
<dbReference type="SMART" id="SM00388">
    <property type="entry name" value="HisKA"/>
    <property type="match status" value="1"/>
</dbReference>
<dbReference type="PRINTS" id="PR00344">
    <property type="entry name" value="BCTRLSENSOR"/>
</dbReference>
<dbReference type="PROSITE" id="PS50112">
    <property type="entry name" value="PAS"/>
    <property type="match status" value="4"/>
</dbReference>
<dbReference type="InterPro" id="IPR003018">
    <property type="entry name" value="GAF"/>
</dbReference>
<evidence type="ECO:0000313" key="11">
    <source>
        <dbReference type="EMBL" id="RUO75383.1"/>
    </source>
</evidence>
<dbReference type="InterPro" id="IPR036097">
    <property type="entry name" value="HisK_dim/P_sf"/>
</dbReference>
<feature type="domain" description="PAC" evidence="10">
    <location>
        <begin position="808"/>
        <end position="859"/>
    </location>
</feature>
<organism evidence="11 12">
    <name type="scientific">Idiomarina seosinensis</name>
    <dbReference type="NCBI Taxonomy" id="281739"/>
    <lineage>
        <taxon>Bacteria</taxon>
        <taxon>Pseudomonadati</taxon>
        <taxon>Pseudomonadota</taxon>
        <taxon>Gammaproteobacteria</taxon>
        <taxon>Alteromonadales</taxon>
        <taxon>Idiomarinaceae</taxon>
        <taxon>Idiomarina</taxon>
    </lineage>
</organism>
<keyword evidence="3" id="KW-0597">Phosphoprotein</keyword>
<dbReference type="Gene3D" id="3.30.565.10">
    <property type="entry name" value="Histidine kinase-like ATPase, C-terminal domain"/>
    <property type="match status" value="1"/>
</dbReference>
<evidence type="ECO:0000259" key="8">
    <source>
        <dbReference type="PROSITE" id="PS50109"/>
    </source>
</evidence>
<dbReference type="InterPro" id="IPR005467">
    <property type="entry name" value="His_kinase_dom"/>
</dbReference>
<protein>
    <recommendedName>
        <fullName evidence="2">histidine kinase</fullName>
        <ecNumber evidence="2">2.7.13.3</ecNumber>
    </recommendedName>
</protein>
<dbReference type="PROSITE" id="PS50109">
    <property type="entry name" value="HIS_KIN"/>
    <property type="match status" value="1"/>
</dbReference>
<sequence>MKSADIPDNEQQRLKALQETGLLDSPPEERFDRLSRIAQTALNVPIALISLVDECRQWFKSKQGLSVSETPREFAFCAYSILNDKVFEVNDTKEDSRFSDNPLVIDDPKIRFYAGCPIQSIDGFRIGTLCVIDTRPRVLSVAERSILQDIASAVQDEIKLTEKLKATKKNEQRLQSILEGTNVGTWEWNVQTGETVFNERWANIVGYTLAELEPISIDTWMSLAHPDDLEKSNELLQQHFRGETDFYDFNARMRHKDGHWVWVHDRGRLVSTTESGEPLLIAGTHEDITKQKQAEREIKSQREFLEKIFNSNVVAFFVLDEAGKFTYANAEAVNVLGLEPQESPDKTNATFDDPRWQITKIDGSFFPPEELPFPVVRRTGQSISDVQHAIHWPSGEWKALSVNGAPLVVGAETHYVFAVRDITQQVKSEQALKASEAQFRSLVNNIPGVTYRCLHDEHWTMLYMSDKIDPLSGYPATDFIQNTVRSYDSVIHPDDKERLEREVSKAIENNQEWLLEYRILHRDGGIRWAQEKGRAIKNEEGDVDYFDGFILNITQQKQNQDELQTQLAAFKALNQIASLSPENPLQRITQGLNLACAYLDLELGIVSRINEQAQEYEIIAYNAPEEADLTTGQTFPLKDTYCQIVMSEGETVAIENMATSKYRQHPCYEAFGLESYIGLAINVNGHPFGTLNFSSAHPRGEPFKETEKQFLGLLARWVSSSLEFKHKNEALENSESRLRGLFELSPIGIALNDYETGKFVDLNNALLAPTGYTREEFISLSYWDVTPREYEEEEIKQLEVLADTGRYGPFEKEYIRKDGSRYPVLLNGMVVYDDNGRKLIWSIIEDISERKRNEEIKNAFVSTVSHELRTPITSITGALDLLLGGTFGELPTQATEMIEVAKKNSVRMNLLINDILDLEKLLAGRMQMHFENLLVAPLLEAIIDRNTPYSRRYQVNLELYPIDPSLCIYVDAQRFEQVLANLISNAVKFSPKGETVKIFAEETGEYVRISVKDNGEGIPEEFQPRVFEKFAQANSSNTRATGGTGLGLSISKEIVDRLGGNIDFITDSTGTDFYIMLPKPTCALEVDE</sequence>
<keyword evidence="5" id="KW-0418">Kinase</keyword>
<dbReference type="SMART" id="SM00091">
    <property type="entry name" value="PAS"/>
    <property type="match status" value="4"/>
</dbReference>
<gene>
    <name evidence="11" type="ORF">CWI81_10445</name>
</gene>
<name>A0A432ZBN9_9GAMM</name>
<feature type="domain" description="PAS" evidence="9">
    <location>
        <begin position="170"/>
        <end position="243"/>
    </location>
</feature>
<evidence type="ECO:0000256" key="5">
    <source>
        <dbReference type="ARBA" id="ARBA00022777"/>
    </source>
</evidence>
<dbReference type="FunFam" id="3.30.565.10:FF:000006">
    <property type="entry name" value="Sensor histidine kinase WalK"/>
    <property type="match status" value="1"/>
</dbReference>
<dbReference type="GO" id="GO:0005886">
    <property type="term" value="C:plasma membrane"/>
    <property type="evidence" value="ECO:0007669"/>
    <property type="project" value="UniProtKB-ARBA"/>
</dbReference>
<dbReference type="Pfam" id="PF13426">
    <property type="entry name" value="PAS_9"/>
    <property type="match status" value="1"/>
</dbReference>
<dbReference type="PANTHER" id="PTHR43304">
    <property type="entry name" value="PHYTOCHROME-LIKE PROTEIN CPH1"/>
    <property type="match status" value="1"/>
</dbReference>
<dbReference type="Pfam" id="PF08447">
    <property type="entry name" value="PAS_3"/>
    <property type="match status" value="2"/>
</dbReference>
<dbReference type="PANTHER" id="PTHR43304:SF1">
    <property type="entry name" value="PAC DOMAIN-CONTAINING PROTEIN"/>
    <property type="match status" value="1"/>
</dbReference>
<feature type="domain" description="PAS" evidence="9">
    <location>
        <begin position="435"/>
        <end position="510"/>
    </location>
</feature>
<comment type="catalytic activity">
    <reaction evidence="1">
        <text>ATP + protein L-histidine = ADP + protein N-phospho-L-histidine.</text>
        <dbReference type="EC" id="2.7.13.3"/>
    </reaction>
</comment>
<dbReference type="Pfam" id="PF13188">
    <property type="entry name" value="PAS_8"/>
    <property type="match status" value="1"/>
</dbReference>
<keyword evidence="4" id="KW-0808">Transferase</keyword>
<dbReference type="InterPro" id="IPR035965">
    <property type="entry name" value="PAS-like_dom_sf"/>
</dbReference>
<feature type="domain" description="PAC" evidence="10">
    <location>
        <begin position="247"/>
        <end position="300"/>
    </location>
</feature>
<evidence type="ECO:0000256" key="1">
    <source>
        <dbReference type="ARBA" id="ARBA00000085"/>
    </source>
</evidence>
<keyword evidence="6" id="KW-0902">Two-component regulatory system</keyword>
<dbReference type="SUPFAM" id="SSF55785">
    <property type="entry name" value="PYP-like sensor domain (PAS domain)"/>
    <property type="match status" value="4"/>
</dbReference>
<evidence type="ECO:0000256" key="2">
    <source>
        <dbReference type="ARBA" id="ARBA00012438"/>
    </source>
</evidence>
<dbReference type="InterPro" id="IPR052162">
    <property type="entry name" value="Sensor_kinase/Photoreceptor"/>
</dbReference>
<evidence type="ECO:0000256" key="7">
    <source>
        <dbReference type="ARBA" id="ARBA00023136"/>
    </source>
</evidence>
<dbReference type="Proteomes" id="UP000287908">
    <property type="component" value="Unassembled WGS sequence"/>
</dbReference>
<feature type="domain" description="PAC" evidence="10">
    <location>
        <begin position="513"/>
        <end position="565"/>
    </location>
</feature>
<dbReference type="SMART" id="SM00065">
    <property type="entry name" value="GAF"/>
    <property type="match status" value="2"/>
</dbReference>
<dbReference type="InterPro" id="IPR000700">
    <property type="entry name" value="PAS-assoc_C"/>
</dbReference>
<dbReference type="FunFam" id="1.10.287.130:FF:000001">
    <property type="entry name" value="Two-component sensor histidine kinase"/>
    <property type="match status" value="1"/>
</dbReference>
<dbReference type="InterPro" id="IPR029016">
    <property type="entry name" value="GAF-like_dom_sf"/>
</dbReference>
<feature type="domain" description="PAS" evidence="9">
    <location>
        <begin position="301"/>
        <end position="342"/>
    </location>
</feature>
<dbReference type="Gene3D" id="3.30.450.40">
    <property type="match status" value="2"/>
</dbReference>
<dbReference type="SUPFAM" id="SSF55781">
    <property type="entry name" value="GAF domain-like"/>
    <property type="match status" value="2"/>
</dbReference>
<comment type="caution">
    <text evidence="11">The sequence shown here is derived from an EMBL/GenBank/DDBJ whole genome shotgun (WGS) entry which is preliminary data.</text>
</comment>
<reference evidence="11 12" key="1">
    <citation type="journal article" date="2011" name="Front. Microbiol.">
        <title>Genomic signatures of strain selection and enhancement in Bacillus atrophaeus var. globigii, a historical biowarfare simulant.</title>
        <authorList>
            <person name="Gibbons H.S."/>
            <person name="Broomall S.M."/>
            <person name="McNew L.A."/>
            <person name="Daligault H."/>
            <person name="Chapman C."/>
            <person name="Bruce D."/>
            <person name="Karavis M."/>
            <person name="Krepps M."/>
            <person name="McGregor P.A."/>
            <person name="Hong C."/>
            <person name="Park K.H."/>
            <person name="Akmal A."/>
            <person name="Feldman A."/>
            <person name="Lin J.S."/>
            <person name="Chang W.E."/>
            <person name="Higgs B.W."/>
            <person name="Demirev P."/>
            <person name="Lindquist J."/>
            <person name="Liem A."/>
            <person name="Fochler E."/>
            <person name="Read T.D."/>
            <person name="Tapia R."/>
            <person name="Johnson S."/>
            <person name="Bishop-Lilly K.A."/>
            <person name="Detter C."/>
            <person name="Han C."/>
            <person name="Sozhamannan S."/>
            <person name="Rosenzweig C.N."/>
            <person name="Skowronski E.W."/>
        </authorList>
    </citation>
    <scope>NUCLEOTIDE SEQUENCE [LARGE SCALE GENOMIC DNA]</scope>
    <source>
        <strain evidence="11 12">CL-SP19</strain>
    </source>
</reference>
<dbReference type="EMBL" id="PIQF01000003">
    <property type="protein sequence ID" value="RUO75383.1"/>
    <property type="molecule type" value="Genomic_DNA"/>
</dbReference>
<dbReference type="Gene3D" id="1.10.287.130">
    <property type="match status" value="1"/>
</dbReference>
<dbReference type="InterPro" id="IPR013655">
    <property type="entry name" value="PAS_fold_3"/>
</dbReference>
<dbReference type="Pfam" id="PF02518">
    <property type="entry name" value="HATPase_c"/>
    <property type="match status" value="1"/>
</dbReference>
<dbReference type="RefSeq" id="WP_126785255.1">
    <property type="nucleotide sequence ID" value="NZ_PIQF01000003.1"/>
</dbReference>
<dbReference type="Gene3D" id="3.30.450.20">
    <property type="entry name" value="PAS domain"/>
    <property type="match status" value="4"/>
</dbReference>
<dbReference type="InterPro" id="IPR000014">
    <property type="entry name" value="PAS"/>
</dbReference>
<dbReference type="CDD" id="cd00130">
    <property type="entry name" value="PAS"/>
    <property type="match status" value="4"/>
</dbReference>
<dbReference type="InterPro" id="IPR001610">
    <property type="entry name" value="PAC"/>
</dbReference>
<proteinExistence type="predicted"/>
<dbReference type="Pfam" id="PF01590">
    <property type="entry name" value="GAF"/>
    <property type="match status" value="2"/>
</dbReference>
<feature type="domain" description="PAS" evidence="9">
    <location>
        <begin position="734"/>
        <end position="805"/>
    </location>
</feature>
<dbReference type="InterPro" id="IPR004358">
    <property type="entry name" value="Sig_transdc_His_kin-like_C"/>
</dbReference>
<evidence type="ECO:0000313" key="12">
    <source>
        <dbReference type="Proteomes" id="UP000287908"/>
    </source>
</evidence>
<dbReference type="InterPro" id="IPR003594">
    <property type="entry name" value="HATPase_dom"/>
</dbReference>
<dbReference type="SUPFAM" id="SSF47384">
    <property type="entry name" value="Homodimeric domain of signal transducing histidine kinase"/>
    <property type="match status" value="1"/>
</dbReference>
<accession>A0A432ZBN9</accession>
<evidence type="ECO:0000259" key="9">
    <source>
        <dbReference type="PROSITE" id="PS50112"/>
    </source>
</evidence>
<dbReference type="Pfam" id="PF00512">
    <property type="entry name" value="HisKA"/>
    <property type="match status" value="1"/>
</dbReference>
<keyword evidence="12" id="KW-1185">Reference proteome</keyword>
<dbReference type="SMART" id="SM00387">
    <property type="entry name" value="HATPase_c"/>
    <property type="match status" value="1"/>
</dbReference>
<dbReference type="InterPro" id="IPR036890">
    <property type="entry name" value="HATPase_C_sf"/>
</dbReference>
<evidence type="ECO:0000259" key="10">
    <source>
        <dbReference type="PROSITE" id="PS50113"/>
    </source>
</evidence>
<dbReference type="OrthoDB" id="9804645at2"/>
<dbReference type="CDD" id="cd00082">
    <property type="entry name" value="HisKA"/>
    <property type="match status" value="1"/>
</dbReference>
<dbReference type="EC" id="2.7.13.3" evidence="2"/>
<feature type="domain" description="Histidine kinase" evidence="8">
    <location>
        <begin position="863"/>
        <end position="1081"/>
    </location>
</feature>